<dbReference type="Proteomes" id="UP000095038">
    <property type="component" value="Unassembled WGS sequence"/>
</dbReference>
<organism evidence="1 2">
    <name type="scientific">Ascoidea rubescens DSM 1968</name>
    <dbReference type="NCBI Taxonomy" id="1344418"/>
    <lineage>
        <taxon>Eukaryota</taxon>
        <taxon>Fungi</taxon>
        <taxon>Dikarya</taxon>
        <taxon>Ascomycota</taxon>
        <taxon>Saccharomycotina</taxon>
        <taxon>Saccharomycetes</taxon>
        <taxon>Ascoideaceae</taxon>
        <taxon>Ascoidea</taxon>
    </lineage>
</organism>
<dbReference type="InParanoid" id="A0A1D2VLX1"/>
<reference evidence="2" key="1">
    <citation type="submission" date="2016-05" db="EMBL/GenBank/DDBJ databases">
        <title>Comparative genomics of biotechnologically important yeasts.</title>
        <authorList>
            <consortium name="DOE Joint Genome Institute"/>
            <person name="Riley R."/>
            <person name="Haridas S."/>
            <person name="Wolfe K.H."/>
            <person name="Lopes M.R."/>
            <person name="Hittinger C.T."/>
            <person name="Goker M."/>
            <person name="Salamov A."/>
            <person name="Wisecaver J."/>
            <person name="Long T.M."/>
            <person name="Aerts A.L."/>
            <person name="Barry K."/>
            <person name="Choi C."/>
            <person name="Clum A."/>
            <person name="Coughlan A.Y."/>
            <person name="Deshpande S."/>
            <person name="Douglass A.P."/>
            <person name="Hanson S.J."/>
            <person name="Klenk H.-P."/>
            <person name="Labutti K."/>
            <person name="Lapidus A."/>
            <person name="Lindquist E."/>
            <person name="Lipzen A."/>
            <person name="Meier-Kolthoff J.P."/>
            <person name="Ohm R.A."/>
            <person name="Otillar R.P."/>
            <person name="Pangilinan J."/>
            <person name="Peng Y."/>
            <person name="Rokas A."/>
            <person name="Rosa C.A."/>
            <person name="Scheuner C."/>
            <person name="Sibirny A.A."/>
            <person name="Slot J.C."/>
            <person name="Stielow J.B."/>
            <person name="Sun H."/>
            <person name="Kurtzman C.P."/>
            <person name="Blackwell M."/>
            <person name="Grigoriev I.V."/>
            <person name="Jeffries T.W."/>
        </authorList>
    </citation>
    <scope>NUCLEOTIDE SEQUENCE [LARGE SCALE GENOMIC DNA]</scope>
    <source>
        <strain evidence="2">DSM 1968</strain>
    </source>
</reference>
<name>A0A1D2VLX1_9ASCO</name>
<dbReference type="GeneID" id="30966517"/>
<protein>
    <submittedName>
        <fullName evidence="1">Uncharacterized protein</fullName>
    </submittedName>
</protein>
<dbReference type="EMBL" id="KV454477">
    <property type="protein sequence ID" value="ODV62606.1"/>
    <property type="molecule type" value="Genomic_DNA"/>
</dbReference>
<dbReference type="RefSeq" id="XP_020048913.1">
    <property type="nucleotide sequence ID" value="XM_020192881.1"/>
</dbReference>
<proteinExistence type="predicted"/>
<accession>A0A1D2VLX1</accession>
<evidence type="ECO:0000313" key="1">
    <source>
        <dbReference type="EMBL" id="ODV62606.1"/>
    </source>
</evidence>
<keyword evidence="2" id="KW-1185">Reference proteome</keyword>
<dbReference type="AlphaFoldDB" id="A0A1D2VLX1"/>
<evidence type="ECO:0000313" key="2">
    <source>
        <dbReference type="Proteomes" id="UP000095038"/>
    </source>
</evidence>
<gene>
    <name evidence="1" type="ORF">ASCRUDRAFT_74955</name>
</gene>
<sequence>MEIVGIIKCNNYNYYTNYHNHHDTSLIGTVIPNSINRAARLFHSISYKILGDLAM</sequence>